<proteinExistence type="inferred from homology"/>
<accession>A0A5J9UQL0</accession>
<organism evidence="3 4">
    <name type="scientific">Eragrostis curvula</name>
    <name type="common">weeping love grass</name>
    <dbReference type="NCBI Taxonomy" id="38414"/>
    <lineage>
        <taxon>Eukaryota</taxon>
        <taxon>Viridiplantae</taxon>
        <taxon>Streptophyta</taxon>
        <taxon>Embryophyta</taxon>
        <taxon>Tracheophyta</taxon>
        <taxon>Spermatophyta</taxon>
        <taxon>Magnoliopsida</taxon>
        <taxon>Liliopsida</taxon>
        <taxon>Poales</taxon>
        <taxon>Poaceae</taxon>
        <taxon>PACMAD clade</taxon>
        <taxon>Chloridoideae</taxon>
        <taxon>Eragrostideae</taxon>
        <taxon>Eragrostidinae</taxon>
        <taxon>Eragrostis</taxon>
    </lineage>
</organism>
<feature type="non-terminal residue" evidence="3">
    <location>
        <position position="1"/>
    </location>
</feature>
<evidence type="ECO:0000313" key="3">
    <source>
        <dbReference type="EMBL" id="TVU25638.1"/>
    </source>
</evidence>
<feature type="chain" id="PRO_5023918629" evidence="2">
    <location>
        <begin position="23"/>
        <end position="99"/>
    </location>
</feature>
<feature type="signal peptide" evidence="2">
    <location>
        <begin position="1"/>
        <end position="22"/>
    </location>
</feature>
<dbReference type="OrthoDB" id="678094at2759"/>
<reference evidence="3 4" key="1">
    <citation type="journal article" date="2019" name="Sci. Rep.">
        <title>A high-quality genome of Eragrostis curvula grass provides insights into Poaceae evolution and supports new strategies to enhance forage quality.</title>
        <authorList>
            <person name="Carballo J."/>
            <person name="Santos B.A.C.M."/>
            <person name="Zappacosta D."/>
            <person name="Garbus I."/>
            <person name="Selva J.P."/>
            <person name="Gallo C.A."/>
            <person name="Diaz A."/>
            <person name="Albertini E."/>
            <person name="Caccamo M."/>
            <person name="Echenique V."/>
        </authorList>
    </citation>
    <scope>NUCLEOTIDE SEQUENCE [LARGE SCALE GENOMIC DNA]</scope>
    <source>
        <strain evidence="4">cv. Victoria</strain>
        <tissue evidence="3">Leaf</tissue>
    </source>
</reference>
<dbReference type="Pfam" id="PF00450">
    <property type="entry name" value="Peptidase_S10"/>
    <property type="match status" value="1"/>
</dbReference>
<dbReference type="GO" id="GO:0006508">
    <property type="term" value="P:proteolysis"/>
    <property type="evidence" value="ECO:0007669"/>
    <property type="project" value="InterPro"/>
</dbReference>
<dbReference type="EMBL" id="RWGY01000013">
    <property type="protein sequence ID" value="TVU25638.1"/>
    <property type="molecule type" value="Genomic_DNA"/>
</dbReference>
<comment type="similarity">
    <text evidence="1">Belongs to the peptidase S10 family.</text>
</comment>
<dbReference type="Proteomes" id="UP000324897">
    <property type="component" value="Chromosome 2"/>
</dbReference>
<keyword evidence="4" id="KW-1185">Reference proteome</keyword>
<name>A0A5J9UQL0_9POAL</name>
<evidence type="ECO:0000256" key="1">
    <source>
        <dbReference type="ARBA" id="ARBA00009431"/>
    </source>
</evidence>
<dbReference type="InterPro" id="IPR001563">
    <property type="entry name" value="Peptidase_S10"/>
</dbReference>
<dbReference type="Gramene" id="TVU25638">
    <property type="protein sequence ID" value="TVU25638"/>
    <property type="gene ID" value="EJB05_28142"/>
</dbReference>
<protein>
    <submittedName>
        <fullName evidence="3">Uncharacterized protein</fullName>
    </submittedName>
</protein>
<sequence>MRRPLMALQLVSLVCLFNLASATERNIVASLPGFNAALPFLLETGYVSVDEDNGAELFYYFIQSEADPRRDPVLLWLTGGDRCTVFSSLVSEIGKQFGL</sequence>
<dbReference type="Gene3D" id="3.40.50.1820">
    <property type="entry name" value="alpha/beta hydrolase"/>
    <property type="match status" value="1"/>
</dbReference>
<comment type="caution">
    <text evidence="3">The sequence shown here is derived from an EMBL/GenBank/DDBJ whole genome shotgun (WGS) entry which is preliminary data.</text>
</comment>
<dbReference type="InterPro" id="IPR029058">
    <property type="entry name" value="AB_hydrolase_fold"/>
</dbReference>
<evidence type="ECO:0000313" key="4">
    <source>
        <dbReference type="Proteomes" id="UP000324897"/>
    </source>
</evidence>
<keyword evidence="2" id="KW-0732">Signal</keyword>
<evidence type="ECO:0000256" key="2">
    <source>
        <dbReference type="SAM" id="SignalP"/>
    </source>
</evidence>
<dbReference type="AlphaFoldDB" id="A0A5J9UQL0"/>
<dbReference type="GO" id="GO:0004185">
    <property type="term" value="F:serine-type carboxypeptidase activity"/>
    <property type="evidence" value="ECO:0007669"/>
    <property type="project" value="InterPro"/>
</dbReference>
<gene>
    <name evidence="3" type="ORF">EJB05_28142</name>
</gene>
<dbReference type="SUPFAM" id="SSF53474">
    <property type="entry name" value="alpha/beta-Hydrolases"/>
    <property type="match status" value="1"/>
</dbReference>